<dbReference type="Proteomes" id="UP000769157">
    <property type="component" value="Unassembled WGS sequence"/>
</dbReference>
<reference evidence="1" key="2">
    <citation type="submission" date="2021-01" db="EMBL/GenBank/DDBJ databases">
        <authorList>
            <person name="Schikora-Tamarit M.A."/>
        </authorList>
    </citation>
    <scope>NUCLEOTIDE SEQUENCE</scope>
    <source>
        <strain evidence="1">CBS6075</strain>
    </source>
</reference>
<reference evidence="1" key="1">
    <citation type="journal article" date="2021" name="Open Biol.">
        <title>Shared evolutionary footprints suggest mitochondrial oxidative damage underlies multiple complex I losses in fungi.</title>
        <authorList>
            <person name="Schikora-Tamarit M.A."/>
            <person name="Marcet-Houben M."/>
            <person name="Nosek J."/>
            <person name="Gabaldon T."/>
        </authorList>
    </citation>
    <scope>NUCLEOTIDE SEQUENCE</scope>
    <source>
        <strain evidence="1">CBS6075</strain>
    </source>
</reference>
<sequence>MSVGRPILGAAGVALATSSKAFMASGVLSINMSVLTGPGLTAFTVQWYFRPSSKDHTLMSPSTAAFVAEALQVDSNPIIEDRLGESFEISIIANTSIMNEDINLAGSNFLTTFAGTPKTNELLSTSFVTVAPAPTTTLSPNVTPGRMVTFAPSQQLSPILIGKAYSSPAKREFTSSG</sequence>
<dbReference type="AlphaFoldDB" id="A0A9P8P799"/>
<evidence type="ECO:0000313" key="1">
    <source>
        <dbReference type="EMBL" id="KAH3666340.1"/>
    </source>
</evidence>
<keyword evidence="2" id="KW-1185">Reference proteome</keyword>
<gene>
    <name evidence="1" type="ORF">OGAPHI_004529</name>
</gene>
<dbReference type="RefSeq" id="XP_046061544.1">
    <property type="nucleotide sequence ID" value="XM_046205618.1"/>
</dbReference>
<proteinExistence type="predicted"/>
<protein>
    <submittedName>
        <fullName evidence="1">Uncharacterized protein</fullName>
    </submittedName>
</protein>
<evidence type="ECO:0000313" key="2">
    <source>
        <dbReference type="Proteomes" id="UP000769157"/>
    </source>
</evidence>
<accession>A0A9P8P799</accession>
<organism evidence="1 2">
    <name type="scientific">Ogataea philodendri</name>
    <dbReference type="NCBI Taxonomy" id="1378263"/>
    <lineage>
        <taxon>Eukaryota</taxon>
        <taxon>Fungi</taxon>
        <taxon>Dikarya</taxon>
        <taxon>Ascomycota</taxon>
        <taxon>Saccharomycotina</taxon>
        <taxon>Pichiomycetes</taxon>
        <taxon>Pichiales</taxon>
        <taxon>Pichiaceae</taxon>
        <taxon>Ogataea</taxon>
    </lineage>
</organism>
<dbReference type="OrthoDB" id="5351653at2759"/>
<name>A0A9P8P799_9ASCO</name>
<dbReference type="EMBL" id="JAEUBE010000295">
    <property type="protein sequence ID" value="KAH3666340.1"/>
    <property type="molecule type" value="Genomic_DNA"/>
</dbReference>
<dbReference type="GeneID" id="70236494"/>
<comment type="caution">
    <text evidence="1">The sequence shown here is derived from an EMBL/GenBank/DDBJ whole genome shotgun (WGS) entry which is preliminary data.</text>
</comment>